<evidence type="ECO:0000313" key="1">
    <source>
        <dbReference type="EMBL" id="MDP9820798.1"/>
    </source>
</evidence>
<evidence type="ECO:0000313" key="2">
    <source>
        <dbReference type="Proteomes" id="UP001240447"/>
    </source>
</evidence>
<accession>A0ABT9NK54</accession>
<comment type="caution">
    <text evidence="1">The sequence shown here is derived from an EMBL/GenBank/DDBJ whole genome shotgun (WGS) entry which is preliminary data.</text>
</comment>
<name>A0ABT9NK54_9ACTN</name>
<gene>
    <name evidence="1" type="ORF">J2S59_000607</name>
</gene>
<keyword evidence="2" id="KW-1185">Reference proteome</keyword>
<proteinExistence type="predicted"/>
<protein>
    <submittedName>
        <fullName evidence="1">Uncharacterized protein</fullName>
    </submittedName>
</protein>
<sequence>MQIAESVDGRRRIVRHVGSARDEAELGLLLEEAQRLLADDRQGTLDLGLTPVLAKTTMAPPPAPAGLFAHTAADRPSPQVVPRSRVLKTSSGLLYEALAEVYSSLGFDIVGDEVFRDLDGARRNSPVMLVGVPHPGRWSL</sequence>
<dbReference type="Proteomes" id="UP001240447">
    <property type="component" value="Unassembled WGS sequence"/>
</dbReference>
<reference evidence="1 2" key="1">
    <citation type="submission" date="2023-07" db="EMBL/GenBank/DDBJ databases">
        <title>Sequencing the genomes of 1000 actinobacteria strains.</title>
        <authorList>
            <person name="Klenk H.-P."/>
        </authorList>
    </citation>
    <scope>NUCLEOTIDE SEQUENCE [LARGE SCALE GENOMIC DNA]</scope>
    <source>
        <strain evidence="1 2">GD13</strain>
    </source>
</reference>
<organism evidence="1 2">
    <name type="scientific">Nocardioides massiliensis</name>
    <dbReference type="NCBI Taxonomy" id="1325935"/>
    <lineage>
        <taxon>Bacteria</taxon>
        <taxon>Bacillati</taxon>
        <taxon>Actinomycetota</taxon>
        <taxon>Actinomycetes</taxon>
        <taxon>Propionibacteriales</taxon>
        <taxon>Nocardioidaceae</taxon>
        <taxon>Nocardioides</taxon>
    </lineage>
</organism>
<dbReference type="EMBL" id="JAUSQM010000001">
    <property type="protein sequence ID" value="MDP9820798.1"/>
    <property type="molecule type" value="Genomic_DNA"/>
</dbReference>